<feature type="domain" description="Pyridoxamine 5'-phosphate oxidase N-terminal" evidence="1">
    <location>
        <begin position="35"/>
        <end position="155"/>
    </location>
</feature>
<evidence type="ECO:0000313" key="2">
    <source>
        <dbReference type="EMBL" id="MFC3074623.1"/>
    </source>
</evidence>
<keyword evidence="3" id="KW-1185">Reference proteome</keyword>
<dbReference type="Pfam" id="PF01243">
    <property type="entry name" value="PNPOx_N"/>
    <property type="match status" value="1"/>
</dbReference>
<evidence type="ECO:0000259" key="1">
    <source>
        <dbReference type="Pfam" id="PF01243"/>
    </source>
</evidence>
<comment type="caution">
    <text evidence="2">The sequence shown here is derived from an EMBL/GenBank/DDBJ whole genome shotgun (WGS) entry which is preliminary data.</text>
</comment>
<protein>
    <submittedName>
        <fullName evidence="2">Pyridoxamine 5'-phosphate oxidase family protein</fullName>
    </submittedName>
</protein>
<dbReference type="SUPFAM" id="SSF50475">
    <property type="entry name" value="FMN-binding split barrel"/>
    <property type="match status" value="1"/>
</dbReference>
<evidence type="ECO:0000313" key="3">
    <source>
        <dbReference type="Proteomes" id="UP001595377"/>
    </source>
</evidence>
<dbReference type="InterPro" id="IPR011576">
    <property type="entry name" value="Pyridox_Oxase_N"/>
</dbReference>
<dbReference type="Gene3D" id="2.30.110.10">
    <property type="entry name" value="Electron Transport, Fmn-binding Protein, Chain A"/>
    <property type="match status" value="1"/>
</dbReference>
<sequence length="209" mass="23494">MMDMKECRLETEEQLNAVYGVPAPASLVKEADHIHEVYRPFIERAPFAVLATSGPNGLETSPRGDPAGHLVEVLDPNTLLMPDRRGNNRIDSLRNIISDPRISLLFLIPGIRETIRVKGRAEVMIDPDLLERFALDGRKPRTVLRILVERVFFQCSRALLRSKLWDSETHVERTALPSAGAILSALSANEIDGERYDIELPARLKSTLY</sequence>
<dbReference type="InterPro" id="IPR012349">
    <property type="entry name" value="Split_barrel_FMN-bd"/>
</dbReference>
<dbReference type="PANTHER" id="PTHR42815">
    <property type="entry name" value="FAD-BINDING, PUTATIVE (AFU_ORTHOLOGUE AFUA_6G07600)-RELATED"/>
    <property type="match status" value="1"/>
</dbReference>
<gene>
    <name evidence="2" type="ORF">ACFOHH_16040</name>
</gene>
<dbReference type="RefSeq" id="WP_257311676.1">
    <property type="nucleotide sequence ID" value="NZ_JANFDG010000002.1"/>
</dbReference>
<dbReference type="EMBL" id="JBHRSP010000024">
    <property type="protein sequence ID" value="MFC3074623.1"/>
    <property type="molecule type" value="Genomic_DNA"/>
</dbReference>
<reference evidence="3" key="1">
    <citation type="journal article" date="2019" name="Int. J. Syst. Evol. Microbiol.">
        <title>The Global Catalogue of Microorganisms (GCM) 10K type strain sequencing project: providing services to taxonomists for standard genome sequencing and annotation.</title>
        <authorList>
            <consortium name="The Broad Institute Genomics Platform"/>
            <consortium name="The Broad Institute Genome Sequencing Center for Infectious Disease"/>
            <person name="Wu L."/>
            <person name="Ma J."/>
        </authorList>
    </citation>
    <scope>NUCLEOTIDE SEQUENCE [LARGE SCALE GENOMIC DNA]</scope>
    <source>
        <strain evidence="3">KCTC 52677</strain>
    </source>
</reference>
<name>A0ABV7DJ39_9HYPH</name>
<dbReference type="PANTHER" id="PTHR42815:SF2">
    <property type="entry name" value="FAD-BINDING, PUTATIVE (AFU_ORTHOLOGUE AFUA_6G07600)-RELATED"/>
    <property type="match status" value="1"/>
</dbReference>
<dbReference type="InterPro" id="IPR024029">
    <property type="entry name" value="Pyridox_Oxase_FMN-dep"/>
</dbReference>
<organism evidence="2 3">
    <name type="scientific">Shinella pollutisoli</name>
    <dbReference type="NCBI Taxonomy" id="2250594"/>
    <lineage>
        <taxon>Bacteria</taxon>
        <taxon>Pseudomonadati</taxon>
        <taxon>Pseudomonadota</taxon>
        <taxon>Alphaproteobacteria</taxon>
        <taxon>Hyphomicrobiales</taxon>
        <taxon>Rhizobiaceae</taxon>
        <taxon>Shinella</taxon>
    </lineage>
</organism>
<proteinExistence type="predicted"/>
<dbReference type="Proteomes" id="UP001595377">
    <property type="component" value="Unassembled WGS sequence"/>
</dbReference>
<dbReference type="NCBIfam" id="TIGR04025">
    <property type="entry name" value="PPOX_FMN_DR2398"/>
    <property type="match status" value="1"/>
</dbReference>
<accession>A0ABV7DJ39</accession>